<dbReference type="SUPFAM" id="SSF52402">
    <property type="entry name" value="Adenine nucleotide alpha hydrolases-like"/>
    <property type="match status" value="1"/>
</dbReference>
<dbReference type="AlphaFoldDB" id="M1E6L0"/>
<keyword evidence="4" id="KW-0832">Ubl conjugation</keyword>
<feature type="binding site" evidence="2">
    <location>
        <position position="25"/>
    </location>
    <ligand>
        <name>Zn(2+)</name>
        <dbReference type="ChEBI" id="CHEBI:29105"/>
        <label>1</label>
    </ligand>
</feature>
<dbReference type="OrthoDB" id="9801054at2"/>
<evidence type="ECO:0000313" key="8">
    <source>
        <dbReference type="Proteomes" id="UP000011765"/>
    </source>
</evidence>
<evidence type="ECO:0000256" key="3">
    <source>
        <dbReference type="PIRSR" id="PIRSR004976-51"/>
    </source>
</evidence>
<feature type="binding site" evidence="2">
    <location>
        <position position="277"/>
    </location>
    <ligand>
        <name>Zn(2+)</name>
        <dbReference type="ChEBI" id="CHEBI:29105"/>
        <label>2</label>
    </ligand>
</feature>
<dbReference type="eggNOG" id="COG0037">
    <property type="taxonomic scope" value="Bacteria"/>
</dbReference>
<feature type="cross-link" description="Glycyl lysine isopeptide (Lys-Gly) (interchain with G-Cter in TtuB)" evidence="4">
    <location>
        <position position="137"/>
    </location>
</feature>
<dbReference type="HOGENOM" id="CLU_026481_1_1_9"/>
<dbReference type="InterPro" id="IPR054306">
    <property type="entry name" value="TtuA-like_LIM_N"/>
</dbReference>
<feature type="binding site" evidence="2">
    <location>
        <position position="6"/>
    </location>
    <ligand>
        <name>Zn(2+)</name>
        <dbReference type="ChEBI" id="CHEBI:29105"/>
        <label>1</label>
    </ligand>
</feature>
<dbReference type="EMBL" id="CP002690">
    <property type="protein sequence ID" value="AEE14841.1"/>
    <property type="molecule type" value="Genomic_DNA"/>
</dbReference>
<dbReference type="PANTHER" id="PTHR11807">
    <property type="entry name" value="ATPASES OF THE PP SUPERFAMILY-RELATED"/>
    <property type="match status" value="1"/>
</dbReference>
<feature type="binding site" evidence="3">
    <location>
        <position position="59"/>
    </location>
    <ligand>
        <name>ATP</name>
        <dbReference type="ChEBI" id="CHEBI:30616"/>
    </ligand>
</feature>
<reference evidence="7 8" key="1">
    <citation type="submission" date="2011-04" db="EMBL/GenBank/DDBJ databases">
        <title>The complete genome of Thermodesulfobium narugense DSM 14796.</title>
        <authorList>
            <consortium name="US DOE Joint Genome Institute (JGI-PGF)"/>
            <person name="Lucas S."/>
            <person name="Han J."/>
            <person name="Lapidus A."/>
            <person name="Bruce D."/>
            <person name="Goodwin L."/>
            <person name="Pitluck S."/>
            <person name="Peters L."/>
            <person name="Kyrpides N."/>
            <person name="Mavromatis K."/>
            <person name="Pagani I."/>
            <person name="Ivanova N."/>
            <person name="Ovchinnikova G."/>
            <person name="Zhang X."/>
            <person name="Saunders L."/>
            <person name="Detter J.C."/>
            <person name="Tapia R."/>
            <person name="Han C."/>
            <person name="Land M."/>
            <person name="Hauser L."/>
            <person name="Markowitz V."/>
            <person name="Cheng J.-F."/>
            <person name="Hugenholtz P."/>
            <person name="Woyke T."/>
            <person name="Wu D."/>
            <person name="Spring S."/>
            <person name="Schroeder M."/>
            <person name="Brambilla E."/>
            <person name="Klenk H.-P."/>
            <person name="Eisen J.A."/>
        </authorList>
    </citation>
    <scope>NUCLEOTIDE SEQUENCE [LARGE SCALE GENOMIC DNA]</scope>
    <source>
        <strain evidence="7 8">DSM 14796</strain>
    </source>
</reference>
<feature type="domain" description="2-thiouridine synthetase TtuA-like N-terminal LIM" evidence="6">
    <location>
        <begin position="2"/>
        <end position="26"/>
    </location>
</feature>
<sequence>MKCTVCKKDAVINLPRHNLKLCEEHFKEHIIYQTQRVIKHFNMFKKEDTLLLAVSGGKDSLGLWFILKGLGFNVKALHIIMPFGEYSEKSLEIVKSCAKKLDEKPIYIEANNYLDIDFFKALKIYKKPICSFCGKIKRYILSTYASRNSYNTIVTGHNLDDETAFLLGNLLHWHVEYLKKQGPILEGNQFMPKKVKPLIRITDEEMSFFAKVSKIEYVVERCPYSKEAKSVFFKNILNEIDKYMPGTKSFFYLQYIENIKNNIFKKTIEEPKECKICHYQTYNDDMCFLCKIKSKYRR</sequence>
<dbReference type="Proteomes" id="UP000011765">
    <property type="component" value="Chromosome"/>
</dbReference>
<dbReference type="InterPro" id="IPR011063">
    <property type="entry name" value="TilS/TtcA_N"/>
</dbReference>
<dbReference type="GO" id="GO:0002144">
    <property type="term" value="C:cytosolic tRNA wobble base thiouridylase complex"/>
    <property type="evidence" value="ECO:0007669"/>
    <property type="project" value="TreeGrafter"/>
</dbReference>
<feature type="binding site" evidence="2">
    <location>
        <position position="22"/>
    </location>
    <ligand>
        <name>Zn(2+)</name>
        <dbReference type="ChEBI" id="CHEBI:29105"/>
        <label>1</label>
    </ligand>
</feature>
<dbReference type="Gene3D" id="3.40.50.620">
    <property type="entry name" value="HUPs"/>
    <property type="match status" value="1"/>
</dbReference>
<gene>
    <name evidence="7" type="ORF">Thena_1222</name>
</gene>
<protein>
    <submittedName>
        <fullName evidence="7">PP-loop domain protein</fullName>
    </submittedName>
</protein>
<dbReference type="GO" id="GO:0005524">
    <property type="term" value="F:ATP binding"/>
    <property type="evidence" value="ECO:0007669"/>
    <property type="project" value="UniProtKB-KW"/>
</dbReference>
<dbReference type="GO" id="GO:0016740">
    <property type="term" value="F:transferase activity"/>
    <property type="evidence" value="ECO:0007669"/>
    <property type="project" value="UniProtKB-KW"/>
</dbReference>
<keyword evidence="4" id="KW-1017">Isopeptide bond</keyword>
<dbReference type="Pfam" id="PF01171">
    <property type="entry name" value="ATP_bind_3"/>
    <property type="match status" value="1"/>
</dbReference>
<keyword evidence="8" id="KW-1185">Reference proteome</keyword>
<evidence type="ECO:0000259" key="6">
    <source>
        <dbReference type="Pfam" id="PF22082"/>
    </source>
</evidence>
<dbReference type="KEGG" id="tnr:Thena_1222"/>
<feature type="binding site" evidence="2">
    <location>
        <position position="287"/>
    </location>
    <ligand>
        <name>Zn(2+)</name>
        <dbReference type="ChEBI" id="CHEBI:29105"/>
        <label>2</label>
    </ligand>
</feature>
<evidence type="ECO:0000313" key="7">
    <source>
        <dbReference type="EMBL" id="AEE14841.1"/>
    </source>
</evidence>
<organism evidence="7 8">
    <name type="scientific">Thermodesulfobium narugense DSM 14796</name>
    <dbReference type="NCBI Taxonomy" id="747365"/>
    <lineage>
        <taxon>Bacteria</taxon>
        <taxon>Pseudomonadati</taxon>
        <taxon>Thermodesulfobiota</taxon>
        <taxon>Thermodesulfobiia</taxon>
        <taxon>Thermodesulfobiales</taxon>
        <taxon>Thermodesulfobiaceae</taxon>
        <taxon>Thermodesulfobium</taxon>
    </lineage>
</organism>
<name>M1E6L0_9BACT</name>
<feature type="binding site" evidence="3">
    <location>
        <begin position="53"/>
        <end position="55"/>
    </location>
    <ligand>
        <name>ATP</name>
        <dbReference type="ChEBI" id="CHEBI:30616"/>
    </ligand>
</feature>
<feature type="cross-link" description="Glycyl lysine isopeptide (Lys-Gly) (interchain with G-Cter in TtuB)" evidence="4">
    <location>
        <position position="226"/>
    </location>
</feature>
<feature type="binding site" evidence="3">
    <location>
        <position position="79"/>
    </location>
    <ligand>
        <name>ATP</name>
        <dbReference type="ChEBI" id="CHEBI:30616"/>
    </ligand>
</feature>
<dbReference type="PANTHER" id="PTHR11807:SF27">
    <property type="entry name" value="TRNA-5-METHYLURIDINE(54) 2-SULFURTRANSFERASE"/>
    <property type="match status" value="1"/>
</dbReference>
<dbReference type="InterPro" id="IPR014729">
    <property type="entry name" value="Rossmann-like_a/b/a_fold"/>
</dbReference>
<evidence type="ECO:0000256" key="2">
    <source>
        <dbReference type="PIRSR" id="PIRSR004976-50"/>
    </source>
</evidence>
<keyword evidence="2" id="KW-0862">Zinc</keyword>
<keyword evidence="2" id="KW-0479">Metal-binding</keyword>
<dbReference type="Pfam" id="PF22082">
    <property type="entry name" value="TtuA_LIM_N"/>
    <property type="match status" value="1"/>
</dbReference>
<dbReference type="GO" id="GO:0046872">
    <property type="term" value="F:metal ion binding"/>
    <property type="evidence" value="ECO:0007669"/>
    <property type="project" value="UniProtKB-KW"/>
</dbReference>
<proteinExistence type="predicted"/>
<evidence type="ECO:0000259" key="5">
    <source>
        <dbReference type="Pfam" id="PF01171"/>
    </source>
</evidence>
<dbReference type="STRING" id="747365.Thena_1222"/>
<feature type="cross-link" description="Glycyl lysine isopeptide (Lys-Gly) (interchain with G-Cter in TtuB)" evidence="4">
    <location>
        <position position="229"/>
    </location>
</feature>
<dbReference type="InterPro" id="IPR035107">
    <property type="entry name" value="tRNA_thiolation_TtcA_Ctu1"/>
</dbReference>
<keyword evidence="3" id="KW-0067">ATP-binding</keyword>
<keyword evidence="1" id="KW-0808">Transferase</keyword>
<accession>M1E6L0</accession>
<feature type="binding site" evidence="3">
    <location>
        <position position="156"/>
    </location>
    <ligand>
        <name>ATP</name>
        <dbReference type="ChEBI" id="CHEBI:30616"/>
    </ligand>
</feature>
<dbReference type="GO" id="GO:0000049">
    <property type="term" value="F:tRNA binding"/>
    <property type="evidence" value="ECO:0007669"/>
    <property type="project" value="TreeGrafter"/>
</dbReference>
<evidence type="ECO:0000256" key="1">
    <source>
        <dbReference type="ARBA" id="ARBA00022679"/>
    </source>
</evidence>
<feature type="binding site" evidence="3">
    <location>
        <position position="161"/>
    </location>
    <ligand>
        <name>ATP</name>
        <dbReference type="ChEBI" id="CHEBI:30616"/>
    </ligand>
</feature>
<feature type="binding site" evidence="2">
    <location>
        <position position="290"/>
    </location>
    <ligand>
        <name>Zn(2+)</name>
        <dbReference type="ChEBI" id="CHEBI:29105"/>
        <label>2</label>
    </ligand>
</feature>
<keyword evidence="3" id="KW-0547">Nucleotide-binding</keyword>
<feature type="binding site" evidence="2">
    <location>
        <position position="3"/>
    </location>
    <ligand>
        <name>Zn(2+)</name>
        <dbReference type="ChEBI" id="CHEBI:29105"/>
        <label>1</label>
    </ligand>
</feature>
<evidence type="ECO:0000256" key="4">
    <source>
        <dbReference type="PIRSR" id="PIRSR004976-52"/>
    </source>
</evidence>
<dbReference type="PIRSF" id="PIRSF004976">
    <property type="entry name" value="ATPase_YdaO"/>
    <property type="match status" value="1"/>
</dbReference>
<feature type="domain" description="tRNA(Ile)-lysidine/2-thiocytidine synthase N-terminal" evidence="5">
    <location>
        <begin position="50"/>
        <end position="219"/>
    </location>
</feature>
<feature type="binding site" evidence="2">
    <location>
        <position position="274"/>
    </location>
    <ligand>
        <name>Zn(2+)</name>
        <dbReference type="ChEBI" id="CHEBI:29105"/>
        <label>2</label>
    </ligand>
</feature>
<dbReference type="GO" id="GO:0002143">
    <property type="term" value="P:tRNA wobble position uridine thiolation"/>
    <property type="evidence" value="ECO:0007669"/>
    <property type="project" value="TreeGrafter"/>
</dbReference>